<protein>
    <submittedName>
        <fullName evidence="2">DNA-3-methyladenine glycosylase I</fullName>
    </submittedName>
</protein>
<dbReference type="Proteomes" id="UP000182915">
    <property type="component" value="Chromosome I"/>
</dbReference>
<dbReference type="InterPro" id="IPR011257">
    <property type="entry name" value="DNA_glycosylase"/>
</dbReference>
<accession>A0A1H6KD02</accession>
<dbReference type="RefSeq" id="WP_083407762.1">
    <property type="nucleotide sequence ID" value="NZ_LT629971.1"/>
</dbReference>
<feature type="binding site" evidence="1">
    <location>
        <position position="193"/>
    </location>
    <ligand>
        <name>Zn(2+)</name>
        <dbReference type="ChEBI" id="CHEBI:29105"/>
    </ligand>
</feature>
<sequence>MTAAAPARAEPDGRVRCAWIDESRLAPADFVLYRDYHDTEWGQPLRGAQALFERVSLEAFQSGLSWLIILRKRDNFRRAFHGFDIDRVARYTERDVTRLMADTGIVRNRAKVEATIANARAAVALADDGVDLGELLWSFAPPPRPRPADFDSIPAITPESTAMAKELKRRGFRFVGPTTAYALMQATGMVDDHTADCWVPAPRR</sequence>
<keyword evidence="1" id="KW-0862">Zinc</keyword>
<dbReference type="GO" id="GO:0008725">
    <property type="term" value="F:DNA-3-methyladenine glycosylase activity"/>
    <property type="evidence" value="ECO:0007669"/>
    <property type="project" value="InterPro"/>
</dbReference>
<dbReference type="Gene3D" id="1.10.340.30">
    <property type="entry name" value="Hypothetical protein, domain 2"/>
    <property type="match status" value="1"/>
</dbReference>
<keyword evidence="3" id="KW-1185">Reference proteome</keyword>
<dbReference type="PANTHER" id="PTHR30037">
    <property type="entry name" value="DNA-3-METHYLADENINE GLYCOSYLASE 1"/>
    <property type="match status" value="1"/>
</dbReference>
<gene>
    <name evidence="2" type="ORF">SAMN04489835_2942</name>
</gene>
<feature type="binding site" evidence="1">
    <location>
        <position position="197"/>
    </location>
    <ligand>
        <name>Zn(2+)</name>
        <dbReference type="ChEBI" id="CHEBI:29105"/>
    </ligand>
</feature>
<dbReference type="SUPFAM" id="SSF48150">
    <property type="entry name" value="DNA-glycosylase"/>
    <property type="match status" value="1"/>
</dbReference>
<evidence type="ECO:0000313" key="3">
    <source>
        <dbReference type="Proteomes" id="UP000182915"/>
    </source>
</evidence>
<organism evidence="2 3">
    <name type="scientific">Mycolicibacterium rutilum</name>
    <name type="common">Mycobacterium rutilum</name>
    <dbReference type="NCBI Taxonomy" id="370526"/>
    <lineage>
        <taxon>Bacteria</taxon>
        <taxon>Bacillati</taxon>
        <taxon>Actinomycetota</taxon>
        <taxon>Actinomycetes</taxon>
        <taxon>Mycobacteriales</taxon>
        <taxon>Mycobacteriaceae</taxon>
        <taxon>Mycolicibacterium</taxon>
    </lineage>
</organism>
<dbReference type="AlphaFoldDB" id="A0A1H6KD02"/>
<evidence type="ECO:0000313" key="2">
    <source>
        <dbReference type="EMBL" id="SEH69324.1"/>
    </source>
</evidence>
<evidence type="ECO:0000256" key="1">
    <source>
        <dbReference type="PIRSR" id="PIRSR604597-1"/>
    </source>
</evidence>
<dbReference type="STRING" id="370526.SAMN04489835_2942"/>
<feature type="binding site" evidence="1">
    <location>
        <position position="37"/>
    </location>
    <ligand>
        <name>Zn(2+)</name>
        <dbReference type="ChEBI" id="CHEBI:29105"/>
    </ligand>
</feature>
<name>A0A1H6KD02_MYCRU</name>
<dbReference type="GO" id="GO:0006284">
    <property type="term" value="P:base-excision repair"/>
    <property type="evidence" value="ECO:0007669"/>
    <property type="project" value="InterPro"/>
</dbReference>
<dbReference type="Pfam" id="PF03352">
    <property type="entry name" value="Adenine_glyco"/>
    <property type="match status" value="1"/>
</dbReference>
<feature type="binding site" evidence="1">
    <location>
        <position position="17"/>
    </location>
    <ligand>
        <name>Zn(2+)</name>
        <dbReference type="ChEBI" id="CHEBI:29105"/>
    </ligand>
</feature>
<dbReference type="InterPro" id="IPR005019">
    <property type="entry name" value="Adenine_glyco"/>
</dbReference>
<dbReference type="OrthoDB" id="9807664at2"/>
<dbReference type="InterPro" id="IPR052891">
    <property type="entry name" value="DNA-3mA_glycosylase"/>
</dbReference>
<dbReference type="InterPro" id="IPR004597">
    <property type="entry name" value="Tag"/>
</dbReference>
<dbReference type="NCBIfam" id="TIGR00624">
    <property type="entry name" value="tag"/>
    <property type="match status" value="1"/>
</dbReference>
<dbReference type="PANTHER" id="PTHR30037:SF4">
    <property type="entry name" value="DNA-3-METHYLADENINE GLYCOSYLASE I"/>
    <property type="match status" value="1"/>
</dbReference>
<reference evidence="3" key="1">
    <citation type="submission" date="2016-10" db="EMBL/GenBank/DDBJ databases">
        <authorList>
            <person name="Varghese N."/>
            <person name="Submissions S."/>
        </authorList>
    </citation>
    <scope>NUCLEOTIDE SEQUENCE [LARGE SCALE GENOMIC DNA]</scope>
    <source>
        <strain evidence="3">DSM 45405</strain>
    </source>
</reference>
<dbReference type="GO" id="GO:0046872">
    <property type="term" value="F:metal ion binding"/>
    <property type="evidence" value="ECO:0007669"/>
    <property type="project" value="UniProtKB-KW"/>
</dbReference>
<proteinExistence type="predicted"/>
<dbReference type="EMBL" id="LT629971">
    <property type="protein sequence ID" value="SEH69324.1"/>
    <property type="molecule type" value="Genomic_DNA"/>
</dbReference>
<keyword evidence="1" id="KW-0479">Metal-binding</keyword>